<dbReference type="OrthoDB" id="59699at2759"/>
<reference evidence="3" key="1">
    <citation type="journal article" date="2020" name="Stud. Mycol.">
        <title>101 Dothideomycetes genomes: a test case for predicting lifestyles and emergence of pathogens.</title>
        <authorList>
            <person name="Haridas S."/>
            <person name="Albert R."/>
            <person name="Binder M."/>
            <person name="Bloem J."/>
            <person name="Labutti K."/>
            <person name="Salamov A."/>
            <person name="Andreopoulos B."/>
            <person name="Baker S."/>
            <person name="Barry K."/>
            <person name="Bills G."/>
            <person name="Bluhm B."/>
            <person name="Cannon C."/>
            <person name="Castanera R."/>
            <person name="Culley D."/>
            <person name="Daum C."/>
            <person name="Ezra D."/>
            <person name="Gonzalez J."/>
            <person name="Henrissat B."/>
            <person name="Kuo A."/>
            <person name="Liang C."/>
            <person name="Lipzen A."/>
            <person name="Lutzoni F."/>
            <person name="Magnuson J."/>
            <person name="Mondo S."/>
            <person name="Nolan M."/>
            <person name="Ohm R."/>
            <person name="Pangilinan J."/>
            <person name="Park H.-J."/>
            <person name="Ramirez L."/>
            <person name="Alfaro M."/>
            <person name="Sun H."/>
            <person name="Tritt A."/>
            <person name="Yoshinaga Y."/>
            <person name="Zwiers L.-H."/>
            <person name="Turgeon B."/>
            <person name="Goodwin S."/>
            <person name="Spatafora J."/>
            <person name="Crous P."/>
            <person name="Grigoriev I."/>
        </authorList>
    </citation>
    <scope>NUCLEOTIDE SEQUENCE</scope>
    <source>
        <strain evidence="3">CBS 473.64</strain>
    </source>
</reference>
<evidence type="ECO:0000313" key="4">
    <source>
        <dbReference type="Proteomes" id="UP000799753"/>
    </source>
</evidence>
<dbReference type="PANTHER" id="PTHR33840:SF16">
    <property type="entry name" value="DUF2235 DOMAIN-CONTAINING PROTEIN"/>
    <property type="match status" value="1"/>
</dbReference>
<feature type="compositionally biased region" description="Polar residues" evidence="1">
    <location>
        <begin position="365"/>
        <end position="376"/>
    </location>
</feature>
<feature type="domain" description="T6SS Phospholipase effector Tle1-like catalytic" evidence="2">
    <location>
        <begin position="7"/>
        <end position="271"/>
    </location>
</feature>
<accession>A0A6A6RKE0</accession>
<keyword evidence="4" id="KW-1185">Reference proteome</keyword>
<dbReference type="Pfam" id="PF09994">
    <property type="entry name" value="T6SS_Tle1-like_cat"/>
    <property type="match status" value="1"/>
</dbReference>
<evidence type="ECO:0000256" key="1">
    <source>
        <dbReference type="SAM" id="MobiDB-lite"/>
    </source>
</evidence>
<gene>
    <name evidence="3" type="ORF">P280DRAFT_493609</name>
</gene>
<organism evidence="3 4">
    <name type="scientific">Massarina eburnea CBS 473.64</name>
    <dbReference type="NCBI Taxonomy" id="1395130"/>
    <lineage>
        <taxon>Eukaryota</taxon>
        <taxon>Fungi</taxon>
        <taxon>Dikarya</taxon>
        <taxon>Ascomycota</taxon>
        <taxon>Pezizomycotina</taxon>
        <taxon>Dothideomycetes</taxon>
        <taxon>Pleosporomycetidae</taxon>
        <taxon>Pleosporales</taxon>
        <taxon>Massarineae</taxon>
        <taxon>Massarinaceae</taxon>
        <taxon>Massarina</taxon>
    </lineage>
</organism>
<dbReference type="PANTHER" id="PTHR33840">
    <property type="match status" value="1"/>
</dbReference>
<evidence type="ECO:0000313" key="3">
    <source>
        <dbReference type="EMBL" id="KAF2635626.1"/>
    </source>
</evidence>
<sequence>MAPTPPRHLVIFCDGTWIGHETEISGAPKSNIRLLAEMVGTIQFPTTSSEATANPTLVHRISTRNKDDGTTASSISSECISIYRFIVEHFTSAHSIHLFGFSRGAFSIRCVAGMINNCGILKRSAVVDGRDVDALCEEVYRTYRSPLAVDHPKSQRCREMRSGGNVWQVRRPVAFMGLIDTVGALGIPRFEAGIGLAFPDVELHDQICPGVVRNVFHAVSLHDRLWAFQPCLIFPSTEEHGSRDHADVKRNTTKETAITQIWFPGTHYDLGRQAYRFLRQRPWDRVEAWLGMIPNMLSKTIWPNQVLSDLVLRELLKAVKEADYENDETHDDNVPVNTQQTENKDDGRTHIPTSPDPHVTHPRHPNNNTQHTTAPKQENHPIFPFLDQQIATLTHTLSSPTPAYLGSGDIYSHVISNFGPLGTLPTILSPLHRLLSLPLHFLNFFFPHFHHNPSIASTASPNGSVDILLNLLVATRDRRIPRATKEECVYDYWGHETLVDAQGRPRVFTVREVARMRDGDGDGRGEGRYLSRTAEGFMRRRGVFGW</sequence>
<feature type="region of interest" description="Disordered" evidence="1">
    <location>
        <begin position="324"/>
        <end position="379"/>
    </location>
</feature>
<dbReference type="AlphaFoldDB" id="A0A6A6RKE0"/>
<dbReference type="EMBL" id="MU006805">
    <property type="protein sequence ID" value="KAF2635626.1"/>
    <property type="molecule type" value="Genomic_DNA"/>
</dbReference>
<dbReference type="InterPro" id="IPR018712">
    <property type="entry name" value="Tle1-like_cat"/>
</dbReference>
<proteinExistence type="predicted"/>
<name>A0A6A6RKE0_9PLEO</name>
<dbReference type="Proteomes" id="UP000799753">
    <property type="component" value="Unassembled WGS sequence"/>
</dbReference>
<protein>
    <recommendedName>
        <fullName evidence="2">T6SS Phospholipase effector Tle1-like catalytic domain-containing protein</fullName>
    </recommendedName>
</protein>
<evidence type="ECO:0000259" key="2">
    <source>
        <dbReference type="Pfam" id="PF09994"/>
    </source>
</evidence>